<gene>
    <name evidence="3" type="ORF">bsdE14_31170</name>
</gene>
<evidence type="ECO:0000313" key="3">
    <source>
        <dbReference type="EMBL" id="GLC31707.1"/>
    </source>
</evidence>
<name>A0ABQ5N8W7_9CLOT</name>
<protein>
    <recommendedName>
        <fullName evidence="2">DUF5808 domain-containing protein</fullName>
    </recommendedName>
</protein>
<feature type="transmembrane region" description="Helical" evidence="1">
    <location>
        <begin position="45"/>
        <end position="63"/>
    </location>
</feature>
<dbReference type="InterPro" id="IPR043831">
    <property type="entry name" value="DUF5808"/>
</dbReference>
<sequence>MNKRKWTKEEIEEYRKIHGALFYCNKEDSNFFIPKAYGIGLTVNWANPITWIFILAIILLIVVRKFL</sequence>
<accession>A0ABQ5N8W7</accession>
<feature type="domain" description="DUF5808" evidence="2">
    <location>
        <begin position="26"/>
        <end position="51"/>
    </location>
</feature>
<evidence type="ECO:0000259" key="2">
    <source>
        <dbReference type="Pfam" id="PF19124"/>
    </source>
</evidence>
<evidence type="ECO:0000256" key="1">
    <source>
        <dbReference type="SAM" id="Phobius"/>
    </source>
</evidence>
<keyword evidence="1" id="KW-0472">Membrane</keyword>
<dbReference type="Pfam" id="PF19124">
    <property type="entry name" value="DUF5808"/>
    <property type="match status" value="1"/>
</dbReference>
<proteinExistence type="predicted"/>
<keyword evidence="1" id="KW-1133">Transmembrane helix</keyword>
<dbReference type="RefSeq" id="WP_264851036.1">
    <property type="nucleotide sequence ID" value="NZ_BRXR01000001.1"/>
</dbReference>
<organism evidence="3 4">
    <name type="scientific">Clostridium omnivorum</name>
    <dbReference type="NCBI Taxonomy" id="1604902"/>
    <lineage>
        <taxon>Bacteria</taxon>
        <taxon>Bacillati</taxon>
        <taxon>Bacillota</taxon>
        <taxon>Clostridia</taxon>
        <taxon>Eubacteriales</taxon>
        <taxon>Clostridiaceae</taxon>
        <taxon>Clostridium</taxon>
    </lineage>
</organism>
<dbReference type="EMBL" id="BRXR01000001">
    <property type="protein sequence ID" value="GLC31707.1"/>
    <property type="molecule type" value="Genomic_DNA"/>
</dbReference>
<dbReference type="Proteomes" id="UP001208567">
    <property type="component" value="Unassembled WGS sequence"/>
</dbReference>
<reference evidence="3 4" key="1">
    <citation type="journal article" date="2024" name="Int. J. Syst. Evol. Microbiol.">
        <title>Clostridium omnivorum sp. nov., isolated from anoxic soil under the treatment of reductive soil disinfestation.</title>
        <authorList>
            <person name="Ueki A."/>
            <person name="Tonouchi A."/>
            <person name="Kaku N."/>
            <person name="Honma S."/>
            <person name="Ueki K."/>
        </authorList>
    </citation>
    <scope>NUCLEOTIDE SEQUENCE [LARGE SCALE GENOMIC DNA]</scope>
    <source>
        <strain evidence="3 4">E14</strain>
    </source>
</reference>
<evidence type="ECO:0000313" key="4">
    <source>
        <dbReference type="Proteomes" id="UP001208567"/>
    </source>
</evidence>
<keyword evidence="4" id="KW-1185">Reference proteome</keyword>
<comment type="caution">
    <text evidence="3">The sequence shown here is derived from an EMBL/GenBank/DDBJ whole genome shotgun (WGS) entry which is preliminary data.</text>
</comment>
<keyword evidence="1" id="KW-0812">Transmembrane</keyword>